<gene>
    <name evidence="1" type="ORF">chiPu_0032738</name>
</gene>
<keyword evidence="2" id="KW-1185">Reference proteome</keyword>
<feature type="non-terminal residue" evidence="1">
    <location>
        <position position="37"/>
    </location>
</feature>
<protein>
    <submittedName>
        <fullName evidence="1">Uncharacterized protein</fullName>
    </submittedName>
</protein>
<evidence type="ECO:0000313" key="1">
    <source>
        <dbReference type="EMBL" id="GCC48590.1"/>
    </source>
</evidence>
<dbReference type="Proteomes" id="UP000287033">
    <property type="component" value="Unassembled WGS sequence"/>
</dbReference>
<proteinExistence type="predicted"/>
<accession>A0A401U139</accession>
<dbReference type="EMBL" id="BEZZ01244425">
    <property type="protein sequence ID" value="GCC48590.1"/>
    <property type="molecule type" value="Genomic_DNA"/>
</dbReference>
<name>A0A401U139_CHIPU</name>
<sequence length="37" mass="4609">MRWRKYRYRASRGPCRLVKSKVSVTIRTYRSIRPHED</sequence>
<comment type="caution">
    <text evidence="1">The sequence shown here is derived from an EMBL/GenBank/DDBJ whole genome shotgun (WGS) entry which is preliminary data.</text>
</comment>
<organism evidence="1 2">
    <name type="scientific">Chiloscyllium punctatum</name>
    <name type="common">Brownbanded bambooshark</name>
    <name type="synonym">Hemiscyllium punctatum</name>
    <dbReference type="NCBI Taxonomy" id="137246"/>
    <lineage>
        <taxon>Eukaryota</taxon>
        <taxon>Metazoa</taxon>
        <taxon>Chordata</taxon>
        <taxon>Craniata</taxon>
        <taxon>Vertebrata</taxon>
        <taxon>Chondrichthyes</taxon>
        <taxon>Elasmobranchii</taxon>
        <taxon>Galeomorphii</taxon>
        <taxon>Galeoidea</taxon>
        <taxon>Orectolobiformes</taxon>
        <taxon>Hemiscylliidae</taxon>
        <taxon>Chiloscyllium</taxon>
    </lineage>
</organism>
<evidence type="ECO:0000313" key="2">
    <source>
        <dbReference type="Proteomes" id="UP000287033"/>
    </source>
</evidence>
<reference evidence="1 2" key="1">
    <citation type="journal article" date="2018" name="Nat. Ecol. Evol.">
        <title>Shark genomes provide insights into elasmobranch evolution and the origin of vertebrates.</title>
        <authorList>
            <person name="Hara Y"/>
            <person name="Yamaguchi K"/>
            <person name="Onimaru K"/>
            <person name="Kadota M"/>
            <person name="Koyanagi M"/>
            <person name="Keeley SD"/>
            <person name="Tatsumi K"/>
            <person name="Tanaka K"/>
            <person name="Motone F"/>
            <person name="Kageyama Y"/>
            <person name="Nozu R"/>
            <person name="Adachi N"/>
            <person name="Nishimura O"/>
            <person name="Nakagawa R"/>
            <person name="Tanegashima C"/>
            <person name="Kiyatake I"/>
            <person name="Matsumoto R"/>
            <person name="Murakumo K"/>
            <person name="Nishida K"/>
            <person name="Terakita A"/>
            <person name="Kuratani S"/>
            <person name="Sato K"/>
            <person name="Hyodo S Kuraku.S."/>
        </authorList>
    </citation>
    <scope>NUCLEOTIDE SEQUENCE [LARGE SCALE GENOMIC DNA]</scope>
</reference>
<dbReference type="AlphaFoldDB" id="A0A401U139"/>